<evidence type="ECO:0000256" key="1">
    <source>
        <dbReference type="ARBA" id="ARBA00010211"/>
    </source>
</evidence>
<dbReference type="AlphaFoldDB" id="A0A7T7CDW3"/>
<dbReference type="RefSeq" id="WP_200129089.1">
    <property type="nucleotide sequence ID" value="NZ_CP054705.1"/>
</dbReference>
<dbReference type="SUPFAM" id="SSF56529">
    <property type="entry name" value="FAH"/>
    <property type="match status" value="1"/>
</dbReference>
<dbReference type="Gene3D" id="3.90.850.10">
    <property type="entry name" value="Fumarylacetoacetase-like, C-terminal domain"/>
    <property type="match status" value="1"/>
</dbReference>
<name>A0A7T7CDW3_9BACI</name>
<keyword evidence="4" id="KW-0378">Hydrolase</keyword>
<dbReference type="PANTHER" id="PTHR42796">
    <property type="entry name" value="FUMARYLACETOACETATE HYDROLASE DOMAIN-CONTAINING PROTEIN 2A-RELATED"/>
    <property type="match status" value="1"/>
</dbReference>
<organism evidence="4 5">
    <name type="scientific">Salicibibacter cibarius</name>
    <dbReference type="NCBI Taxonomy" id="2743000"/>
    <lineage>
        <taxon>Bacteria</taxon>
        <taxon>Bacillati</taxon>
        <taxon>Bacillota</taxon>
        <taxon>Bacilli</taxon>
        <taxon>Bacillales</taxon>
        <taxon>Bacillaceae</taxon>
        <taxon>Salicibibacter</taxon>
    </lineage>
</organism>
<dbReference type="FunFam" id="3.90.850.10:FF:000002">
    <property type="entry name" value="2-hydroxyhepta-2,4-diene-1,7-dioate isomerase"/>
    <property type="match status" value="1"/>
</dbReference>
<evidence type="ECO:0000259" key="3">
    <source>
        <dbReference type="Pfam" id="PF01557"/>
    </source>
</evidence>
<dbReference type="GO" id="GO:0019752">
    <property type="term" value="P:carboxylic acid metabolic process"/>
    <property type="evidence" value="ECO:0007669"/>
    <property type="project" value="UniProtKB-ARBA"/>
</dbReference>
<dbReference type="GO" id="GO:0016853">
    <property type="term" value="F:isomerase activity"/>
    <property type="evidence" value="ECO:0007669"/>
    <property type="project" value="UniProtKB-ARBA"/>
</dbReference>
<evidence type="ECO:0000256" key="2">
    <source>
        <dbReference type="ARBA" id="ARBA00022723"/>
    </source>
</evidence>
<keyword evidence="2" id="KW-0479">Metal-binding</keyword>
<reference evidence="4 5" key="1">
    <citation type="submission" date="2020-06" db="EMBL/GenBank/DDBJ databases">
        <title>Genomic analysis of Salicibibacter sp. NKC5-3.</title>
        <authorList>
            <person name="Oh Y.J."/>
        </authorList>
    </citation>
    <scope>NUCLEOTIDE SEQUENCE [LARGE SCALE GENOMIC DNA]</scope>
    <source>
        <strain evidence="4 5">NKC5-3</strain>
    </source>
</reference>
<dbReference type="Pfam" id="PF01557">
    <property type="entry name" value="FAA_hydrolase"/>
    <property type="match status" value="1"/>
</dbReference>
<feature type="domain" description="Fumarylacetoacetase-like C-terminal" evidence="3">
    <location>
        <begin position="90"/>
        <end position="296"/>
    </location>
</feature>
<gene>
    <name evidence="4" type="ORF">HUG15_20775</name>
</gene>
<dbReference type="GO" id="GO:0016787">
    <property type="term" value="F:hydrolase activity"/>
    <property type="evidence" value="ECO:0007669"/>
    <property type="project" value="UniProtKB-KW"/>
</dbReference>
<evidence type="ECO:0000313" key="4">
    <source>
        <dbReference type="EMBL" id="QQK78439.1"/>
    </source>
</evidence>
<sequence>MKTVNFYKNDRIMLGVKTEIGILDVEAAANELMITNKSDIPLSIDELLMNREIGQQALMSLVDQALEKNIQSFYSEALLSYGPSVTNPEKIICVGLNYKKHAQESNMSVPKEPLLFSKFNNTLSGHKNKIKLPANSTQVDYEAELAIIMGKQAKNIKKEEALSYVFGFSVSNDLSARDLQFRSSQWLLGKTCDAFTPLGPYLVSHDEIENPNRLSIRSIVNGEVRQDSNTSDMVFNCSEIVSYISEYMTLYPGDVILTGTPAGVIAGYPEDSRVWLKDGDEITIEIENVGQLYNRII</sequence>
<accession>A0A7T7CDW3</accession>
<dbReference type="KEGG" id="scia:HUG15_20775"/>
<comment type="similarity">
    <text evidence="1">Belongs to the FAH family.</text>
</comment>
<dbReference type="InterPro" id="IPR036663">
    <property type="entry name" value="Fumarylacetoacetase_C_sf"/>
</dbReference>
<dbReference type="InterPro" id="IPR011234">
    <property type="entry name" value="Fumarylacetoacetase-like_C"/>
</dbReference>
<evidence type="ECO:0000313" key="5">
    <source>
        <dbReference type="Proteomes" id="UP000595823"/>
    </source>
</evidence>
<dbReference type="InterPro" id="IPR051121">
    <property type="entry name" value="FAH"/>
</dbReference>
<dbReference type="GO" id="GO:0046872">
    <property type="term" value="F:metal ion binding"/>
    <property type="evidence" value="ECO:0007669"/>
    <property type="project" value="UniProtKB-KW"/>
</dbReference>
<protein>
    <submittedName>
        <fullName evidence="4">Fumarylacetoacetate hydrolase family protein</fullName>
    </submittedName>
</protein>
<dbReference type="Proteomes" id="UP000595823">
    <property type="component" value="Chromosome"/>
</dbReference>
<proteinExistence type="inferred from homology"/>
<keyword evidence="5" id="KW-1185">Reference proteome</keyword>
<dbReference type="PANTHER" id="PTHR42796:SF4">
    <property type="entry name" value="FUMARYLACETOACETATE HYDROLASE DOMAIN-CONTAINING PROTEIN 2A"/>
    <property type="match status" value="1"/>
</dbReference>
<dbReference type="EMBL" id="CP054705">
    <property type="protein sequence ID" value="QQK78439.1"/>
    <property type="molecule type" value="Genomic_DNA"/>
</dbReference>